<reference evidence="2" key="1">
    <citation type="journal article" date="2023" name="Mol. Phylogenet. Evol.">
        <title>Genome-scale phylogeny and comparative genomics of the fungal order Sordariales.</title>
        <authorList>
            <person name="Hensen N."/>
            <person name="Bonometti L."/>
            <person name="Westerberg I."/>
            <person name="Brannstrom I.O."/>
            <person name="Guillou S."/>
            <person name="Cros-Aarteil S."/>
            <person name="Calhoun S."/>
            <person name="Haridas S."/>
            <person name="Kuo A."/>
            <person name="Mondo S."/>
            <person name="Pangilinan J."/>
            <person name="Riley R."/>
            <person name="LaButti K."/>
            <person name="Andreopoulos B."/>
            <person name="Lipzen A."/>
            <person name="Chen C."/>
            <person name="Yan M."/>
            <person name="Daum C."/>
            <person name="Ng V."/>
            <person name="Clum A."/>
            <person name="Steindorff A."/>
            <person name="Ohm R.A."/>
            <person name="Martin F."/>
            <person name="Silar P."/>
            <person name="Natvig D.O."/>
            <person name="Lalanne C."/>
            <person name="Gautier V."/>
            <person name="Ament-Velasquez S.L."/>
            <person name="Kruys A."/>
            <person name="Hutchinson M.I."/>
            <person name="Powell A.J."/>
            <person name="Barry K."/>
            <person name="Miller A.N."/>
            <person name="Grigoriev I.V."/>
            <person name="Debuchy R."/>
            <person name="Gladieux P."/>
            <person name="Hiltunen Thoren M."/>
            <person name="Johannesson H."/>
        </authorList>
    </citation>
    <scope>NUCLEOTIDE SEQUENCE</scope>
    <source>
        <strain evidence="2">FGSC 1904</strain>
    </source>
</reference>
<keyword evidence="1" id="KW-0472">Membrane</keyword>
<keyword evidence="1" id="KW-0812">Transmembrane</keyword>
<keyword evidence="3" id="KW-1185">Reference proteome</keyword>
<reference evidence="2" key="2">
    <citation type="submission" date="2023-07" db="EMBL/GenBank/DDBJ databases">
        <authorList>
            <consortium name="Lawrence Berkeley National Laboratory"/>
            <person name="Haridas S."/>
            <person name="Hensen N."/>
            <person name="Bonometti L."/>
            <person name="Westerberg I."/>
            <person name="Brannstrom I.O."/>
            <person name="Guillou S."/>
            <person name="Cros-Aarteil S."/>
            <person name="Calhoun S."/>
            <person name="Kuo A."/>
            <person name="Mondo S."/>
            <person name="Pangilinan J."/>
            <person name="Riley R."/>
            <person name="LaButti K."/>
            <person name="Andreopoulos B."/>
            <person name="Lipzen A."/>
            <person name="Chen C."/>
            <person name="Yanf M."/>
            <person name="Daum C."/>
            <person name="Ng V."/>
            <person name="Clum A."/>
            <person name="Steindorff A."/>
            <person name="Ohm R."/>
            <person name="Martin F."/>
            <person name="Silar P."/>
            <person name="Natvig D."/>
            <person name="Lalanne C."/>
            <person name="Gautier V."/>
            <person name="Ament-velasquez S.L."/>
            <person name="Kruys A."/>
            <person name="Hutchinson M.I."/>
            <person name="Powell A.J."/>
            <person name="Barry K."/>
            <person name="Miller A.N."/>
            <person name="Grigoriev I.V."/>
            <person name="Debuchy R."/>
            <person name="Gladieux P."/>
            <person name="Thoren M.H."/>
            <person name="Johannesson H."/>
        </authorList>
    </citation>
    <scope>NUCLEOTIDE SEQUENCE</scope>
    <source>
        <strain evidence="2">FGSC 1904</strain>
    </source>
</reference>
<keyword evidence="1" id="KW-1133">Transmembrane helix</keyword>
<feature type="transmembrane region" description="Helical" evidence="1">
    <location>
        <begin position="21"/>
        <end position="41"/>
    </location>
</feature>
<name>A0AAE0UDY9_SORBR</name>
<accession>A0AAE0UDY9</accession>
<evidence type="ECO:0000313" key="2">
    <source>
        <dbReference type="EMBL" id="KAK3400285.1"/>
    </source>
</evidence>
<evidence type="ECO:0000256" key="1">
    <source>
        <dbReference type="SAM" id="Phobius"/>
    </source>
</evidence>
<evidence type="ECO:0000313" key="3">
    <source>
        <dbReference type="Proteomes" id="UP001281003"/>
    </source>
</evidence>
<dbReference type="Proteomes" id="UP001281003">
    <property type="component" value="Unassembled WGS sequence"/>
</dbReference>
<organism evidence="2 3">
    <name type="scientific">Sordaria brevicollis</name>
    <dbReference type="NCBI Taxonomy" id="83679"/>
    <lineage>
        <taxon>Eukaryota</taxon>
        <taxon>Fungi</taxon>
        <taxon>Dikarya</taxon>
        <taxon>Ascomycota</taxon>
        <taxon>Pezizomycotina</taxon>
        <taxon>Sordariomycetes</taxon>
        <taxon>Sordariomycetidae</taxon>
        <taxon>Sordariales</taxon>
        <taxon>Sordariaceae</taxon>
        <taxon>Sordaria</taxon>
    </lineage>
</organism>
<gene>
    <name evidence="2" type="ORF">B0T20DRAFT_181362</name>
</gene>
<sequence length="126" mass="12201">MVYQTRYSHYSPSIRARADKFHQLPLIPIVAGLVGVAVPGIVTGPILAALGFGAAGPIAGTAAAAAQAAMGNAVAGSAFAIAQSAAMGGSGAAIVNGVVQGVGVLLTGVGGAECLISGCGEDKKRR</sequence>
<dbReference type="EMBL" id="JAUTDP010000004">
    <property type="protein sequence ID" value="KAK3400285.1"/>
    <property type="molecule type" value="Genomic_DNA"/>
</dbReference>
<dbReference type="AlphaFoldDB" id="A0AAE0UDY9"/>
<dbReference type="Gene3D" id="6.10.110.10">
    <property type="match status" value="1"/>
</dbReference>
<comment type="caution">
    <text evidence="2">The sequence shown here is derived from an EMBL/GenBank/DDBJ whole genome shotgun (WGS) entry which is preliminary data.</text>
</comment>
<protein>
    <submittedName>
        <fullName evidence="2">Uncharacterized protein</fullName>
    </submittedName>
</protein>
<proteinExistence type="predicted"/>
<dbReference type="InterPro" id="IPR038213">
    <property type="entry name" value="IFI6/IFI27-like_sf"/>
</dbReference>